<keyword evidence="2" id="KW-0812">Transmembrane</keyword>
<protein>
    <recommendedName>
        <fullName evidence="3">DUF2510 domain-containing protein</fullName>
    </recommendedName>
</protein>
<feature type="domain" description="DUF2510" evidence="3">
    <location>
        <begin position="7"/>
        <end position="39"/>
    </location>
</feature>
<dbReference type="AlphaFoldDB" id="A0A840PF28"/>
<evidence type="ECO:0000259" key="3">
    <source>
        <dbReference type="Pfam" id="PF10708"/>
    </source>
</evidence>
<evidence type="ECO:0000256" key="2">
    <source>
        <dbReference type="SAM" id="Phobius"/>
    </source>
</evidence>
<proteinExistence type="predicted"/>
<accession>A0A840PF28</accession>
<feature type="compositionally biased region" description="Low complexity" evidence="1">
    <location>
        <begin position="38"/>
        <end position="48"/>
    </location>
</feature>
<gene>
    <name evidence="4" type="ORF">HNP84_006290</name>
</gene>
<dbReference type="Proteomes" id="UP000578449">
    <property type="component" value="Unassembled WGS sequence"/>
</dbReference>
<reference evidence="4 5" key="1">
    <citation type="submission" date="2020-08" db="EMBL/GenBank/DDBJ databases">
        <title>Genomic Encyclopedia of Type Strains, Phase IV (KMG-IV): sequencing the most valuable type-strain genomes for metagenomic binning, comparative biology and taxonomic classification.</title>
        <authorList>
            <person name="Goeker M."/>
        </authorList>
    </citation>
    <scope>NUCLEOTIDE SEQUENCE [LARGE SCALE GENOMIC DNA]</scope>
    <source>
        <strain evidence="4 5">DSM 45615</strain>
    </source>
</reference>
<keyword evidence="2" id="KW-1133">Transmembrane helix</keyword>
<dbReference type="EMBL" id="JACHGN010000014">
    <property type="protein sequence ID" value="MBB5136543.1"/>
    <property type="molecule type" value="Genomic_DNA"/>
</dbReference>
<feature type="region of interest" description="Disordered" evidence="1">
    <location>
        <begin position="1"/>
        <end position="143"/>
    </location>
</feature>
<feature type="region of interest" description="Disordered" evidence="1">
    <location>
        <begin position="180"/>
        <end position="232"/>
    </location>
</feature>
<name>A0A840PF28_9ACTN</name>
<evidence type="ECO:0000313" key="5">
    <source>
        <dbReference type="Proteomes" id="UP000578449"/>
    </source>
</evidence>
<dbReference type="InterPro" id="IPR018929">
    <property type="entry name" value="DUF2510"/>
</dbReference>
<organism evidence="4 5">
    <name type="scientific">Thermocatellispora tengchongensis</name>
    <dbReference type="NCBI Taxonomy" id="1073253"/>
    <lineage>
        <taxon>Bacteria</taxon>
        <taxon>Bacillati</taxon>
        <taxon>Actinomycetota</taxon>
        <taxon>Actinomycetes</taxon>
        <taxon>Streptosporangiales</taxon>
        <taxon>Streptosporangiaceae</taxon>
        <taxon>Thermocatellispora</taxon>
    </lineage>
</organism>
<sequence length="401" mass="42802">MTTQTPAGWYPDPFGHPQLRWWDGGQWTDATHPLEGVTPQAQPAATTAPTPPAPQQPEPAPPTGAPAGPPTGPQQTAASPGFTSPGLNTAERPQQQPGQFGAAGAPTWPSTSGWTGGPQSGGTAQMPVPDFGPPGTGYPGGPPPRKSGALPWVLGGVGAVVVVAAIIIAVVFVVNRSDTSPVAQATPTPPSTGRPETLPSLPPTPFPSDSTAPNPNQSAPPLPQPQDGRITDPVTHLSYEVPEGWEVPASSLNSNPNEQQWTSGVMALSHEKFDGQSDWVGNVYTGELHELFPYSGPESLRGTATTIFHYYNKRFYEPEHEQKILRDEAIKIGDQDAWVLEFELDFTKESEKKGYKWKKERGAIVLMDRPGGLRPALMYISVPDNLDTSNVERVLKSLKVS</sequence>
<dbReference type="Pfam" id="PF10708">
    <property type="entry name" value="DUF2510"/>
    <property type="match status" value="1"/>
</dbReference>
<evidence type="ECO:0000256" key="1">
    <source>
        <dbReference type="SAM" id="MobiDB-lite"/>
    </source>
</evidence>
<feature type="compositionally biased region" description="Pro residues" evidence="1">
    <location>
        <begin position="49"/>
        <end position="72"/>
    </location>
</feature>
<feature type="compositionally biased region" description="Low complexity" evidence="1">
    <location>
        <begin position="93"/>
        <end position="106"/>
    </location>
</feature>
<comment type="caution">
    <text evidence="4">The sequence shown here is derived from an EMBL/GenBank/DDBJ whole genome shotgun (WGS) entry which is preliminary data.</text>
</comment>
<keyword evidence="2" id="KW-0472">Membrane</keyword>
<keyword evidence="5" id="KW-1185">Reference proteome</keyword>
<evidence type="ECO:0000313" key="4">
    <source>
        <dbReference type="EMBL" id="MBB5136543.1"/>
    </source>
</evidence>
<dbReference type="RefSeq" id="WP_221336930.1">
    <property type="nucleotide sequence ID" value="NZ_BAABIX010000011.1"/>
</dbReference>
<feature type="transmembrane region" description="Helical" evidence="2">
    <location>
        <begin position="152"/>
        <end position="174"/>
    </location>
</feature>